<proteinExistence type="predicted"/>
<comment type="caution">
    <text evidence="1">The sequence shown here is derived from an EMBL/GenBank/DDBJ whole genome shotgun (WGS) entry which is preliminary data.</text>
</comment>
<sequence>MFKRFFFLLPIFFLLSCSVIAKDRTVFISIERDLKPSKVTQGVDVYMVSEKVNKFDVSVSCSGSSNFTSSVVNVLFVNDFAVDSSTDKIIFSVPSEREGTGNHFFIIEIRCETIFVDIKEKYYKEDVFFIQYIGKKETT</sequence>
<dbReference type="PROSITE" id="PS51257">
    <property type="entry name" value="PROKAR_LIPOPROTEIN"/>
    <property type="match status" value="1"/>
</dbReference>
<dbReference type="AlphaFoldDB" id="X0VZP4"/>
<gene>
    <name evidence="1" type="ORF">S01H1_51519</name>
</gene>
<reference evidence="1" key="1">
    <citation type="journal article" date="2014" name="Front. Microbiol.">
        <title>High frequency of phylogenetically diverse reductive dehalogenase-homologous genes in deep subseafloor sedimentary metagenomes.</title>
        <authorList>
            <person name="Kawai M."/>
            <person name="Futagami T."/>
            <person name="Toyoda A."/>
            <person name="Takaki Y."/>
            <person name="Nishi S."/>
            <person name="Hori S."/>
            <person name="Arai W."/>
            <person name="Tsubouchi T."/>
            <person name="Morono Y."/>
            <person name="Uchiyama I."/>
            <person name="Ito T."/>
            <person name="Fujiyama A."/>
            <person name="Inagaki F."/>
            <person name="Takami H."/>
        </authorList>
    </citation>
    <scope>NUCLEOTIDE SEQUENCE</scope>
    <source>
        <strain evidence="1">Expedition CK06-06</strain>
    </source>
</reference>
<evidence type="ECO:0000313" key="1">
    <source>
        <dbReference type="EMBL" id="GAG23785.1"/>
    </source>
</evidence>
<organism evidence="1">
    <name type="scientific">marine sediment metagenome</name>
    <dbReference type="NCBI Taxonomy" id="412755"/>
    <lineage>
        <taxon>unclassified sequences</taxon>
        <taxon>metagenomes</taxon>
        <taxon>ecological metagenomes</taxon>
    </lineage>
</organism>
<accession>X0VZP4</accession>
<name>X0VZP4_9ZZZZ</name>
<dbReference type="EMBL" id="BARS01033247">
    <property type="protein sequence ID" value="GAG23785.1"/>
    <property type="molecule type" value="Genomic_DNA"/>
</dbReference>
<protein>
    <submittedName>
        <fullName evidence="1">Uncharacterized protein</fullName>
    </submittedName>
</protein>